<accession>A0A512TU00</accession>
<dbReference type="Proteomes" id="UP000321089">
    <property type="component" value="Unassembled WGS sequence"/>
</dbReference>
<dbReference type="EMBL" id="BKBC01000111">
    <property type="protein sequence ID" value="GEQ23408.1"/>
    <property type="molecule type" value="Genomic_DNA"/>
</dbReference>
<dbReference type="AlphaFoldDB" id="A0A512TU00"/>
<evidence type="ECO:0000313" key="1">
    <source>
        <dbReference type="EMBL" id="GEQ23408.1"/>
    </source>
</evidence>
<dbReference type="RefSeq" id="WP_146869372.1">
    <property type="nucleotide sequence ID" value="NZ_BKBC01000111.1"/>
</dbReference>
<sequence length="93" mass="11255">MYKKHITVPYGFKINDKYCFFDYMENDLYYNNVVQEYKRIKNHIMNYALETFKTEGSEINLFIAENKLDEDIKVIDIFIVDDSKLMSDLLNFE</sequence>
<gene>
    <name evidence="1" type="ORF">CBU02nite_39140</name>
</gene>
<protein>
    <submittedName>
        <fullName evidence="1">Uncharacterized protein</fullName>
    </submittedName>
</protein>
<evidence type="ECO:0000313" key="2">
    <source>
        <dbReference type="Proteomes" id="UP000321089"/>
    </source>
</evidence>
<name>A0A512TU00_CLOBU</name>
<reference evidence="1 2" key="1">
    <citation type="submission" date="2019-07" db="EMBL/GenBank/DDBJ databases">
        <title>Whole genome shotgun sequence of Clostridium butyricum NBRC 3858.</title>
        <authorList>
            <person name="Hosoyama A."/>
            <person name="Uohara A."/>
            <person name="Ohji S."/>
            <person name="Ichikawa N."/>
        </authorList>
    </citation>
    <scope>NUCLEOTIDE SEQUENCE [LARGE SCALE GENOMIC DNA]</scope>
    <source>
        <strain evidence="1 2">NBRC 3858</strain>
    </source>
</reference>
<comment type="caution">
    <text evidence="1">The sequence shown here is derived from an EMBL/GenBank/DDBJ whole genome shotgun (WGS) entry which is preliminary data.</text>
</comment>
<proteinExistence type="predicted"/>
<organism evidence="1 2">
    <name type="scientific">Clostridium butyricum</name>
    <dbReference type="NCBI Taxonomy" id="1492"/>
    <lineage>
        <taxon>Bacteria</taxon>
        <taxon>Bacillati</taxon>
        <taxon>Bacillota</taxon>
        <taxon>Clostridia</taxon>
        <taxon>Eubacteriales</taxon>
        <taxon>Clostridiaceae</taxon>
        <taxon>Clostridium</taxon>
    </lineage>
</organism>